<proteinExistence type="predicted"/>
<dbReference type="AlphaFoldDB" id="A0A395HA45"/>
<dbReference type="VEuPathDB" id="FungiDB:BO80DRAFT_208644"/>
<evidence type="ECO:0000313" key="1">
    <source>
        <dbReference type="EMBL" id="RAL04787.1"/>
    </source>
</evidence>
<gene>
    <name evidence="1" type="ORF">BO80DRAFT_208644</name>
</gene>
<reference evidence="1 2" key="1">
    <citation type="submission" date="2018-02" db="EMBL/GenBank/DDBJ databases">
        <title>The genomes of Aspergillus section Nigri reveals drivers in fungal speciation.</title>
        <authorList>
            <consortium name="DOE Joint Genome Institute"/>
            <person name="Vesth T.C."/>
            <person name="Nybo J."/>
            <person name="Theobald S."/>
            <person name="Brandl J."/>
            <person name="Frisvad J.C."/>
            <person name="Nielsen K.F."/>
            <person name="Lyhne E.K."/>
            <person name="Kogle M.E."/>
            <person name="Kuo A."/>
            <person name="Riley R."/>
            <person name="Clum A."/>
            <person name="Nolan M."/>
            <person name="Lipzen A."/>
            <person name="Salamov A."/>
            <person name="Henrissat B."/>
            <person name="Wiebenga A."/>
            <person name="De vries R.P."/>
            <person name="Grigoriev I.V."/>
            <person name="Mortensen U.H."/>
            <person name="Andersen M.R."/>
            <person name="Baker S.E."/>
        </authorList>
    </citation>
    <scope>NUCLEOTIDE SEQUENCE [LARGE SCALE GENOMIC DNA]</scope>
    <source>
        <strain evidence="1 2">CBS 121593</strain>
    </source>
</reference>
<keyword evidence="2" id="KW-1185">Reference proteome</keyword>
<dbReference type="Proteomes" id="UP000249402">
    <property type="component" value="Unassembled WGS sequence"/>
</dbReference>
<evidence type="ECO:0000313" key="2">
    <source>
        <dbReference type="Proteomes" id="UP000249402"/>
    </source>
</evidence>
<accession>A0A395HA45</accession>
<organism evidence="1 2">
    <name type="scientific">Aspergillus ibericus CBS 121593</name>
    <dbReference type="NCBI Taxonomy" id="1448316"/>
    <lineage>
        <taxon>Eukaryota</taxon>
        <taxon>Fungi</taxon>
        <taxon>Dikarya</taxon>
        <taxon>Ascomycota</taxon>
        <taxon>Pezizomycotina</taxon>
        <taxon>Eurotiomycetes</taxon>
        <taxon>Eurotiomycetidae</taxon>
        <taxon>Eurotiales</taxon>
        <taxon>Aspergillaceae</taxon>
        <taxon>Aspergillus</taxon>
        <taxon>Aspergillus subgen. Circumdati</taxon>
    </lineage>
</organism>
<dbReference type="GeneID" id="37219150"/>
<sequence>MSAFVVVAGAASLGIKIQISYEDFSVSSSRCVGCLCRFVVWWMVGIVGILESCIRYAGMTGRCNCLSWYQADG</sequence>
<dbReference type="EMBL" id="KZ824423">
    <property type="protein sequence ID" value="RAL04787.1"/>
    <property type="molecule type" value="Genomic_DNA"/>
</dbReference>
<name>A0A395HA45_9EURO</name>
<dbReference type="RefSeq" id="XP_025579114.1">
    <property type="nucleotide sequence ID" value="XM_025714285.1"/>
</dbReference>
<protein>
    <submittedName>
        <fullName evidence="1">Uncharacterized protein</fullName>
    </submittedName>
</protein>